<organism evidence="3 4">
    <name type="scientific">Roseiconus nitratireducens</name>
    <dbReference type="NCBI Taxonomy" id="2605748"/>
    <lineage>
        <taxon>Bacteria</taxon>
        <taxon>Pseudomonadati</taxon>
        <taxon>Planctomycetota</taxon>
        <taxon>Planctomycetia</taxon>
        <taxon>Pirellulales</taxon>
        <taxon>Pirellulaceae</taxon>
        <taxon>Roseiconus</taxon>
    </lineage>
</organism>
<sequence>MFFHFHLLRNSIMRPVESLPNATGPIVLALRWVARWGATMLLGACSFGIANAQDTFGPADPICAIDGQPVFLGELNLLLKEKLGARRLASVDPTVQRACSALLVKRHLAMSTLRDMGGDSLQSLLDRSWDSFLAQLKRQGSDPESYAKQRQTDEASLRRARDWDVAWGSYLKSRLNEENLRRFYQVNRKRYAPTKWKVSHLFLAFHEDQPDSQAIVQERMAAIERELDDQAESEESLQRAFAELAARESDGATADRGGDIGWVSAPGDLPRVVMDAIRNTPPGALAGPVRSPLGMHLVLVRERATEETPFEGLRDLTGLRRDAADAMFDALAARQGDYKLVWFIDGLRPPGQ</sequence>
<evidence type="ECO:0000259" key="2">
    <source>
        <dbReference type="PROSITE" id="PS50198"/>
    </source>
</evidence>
<proteinExistence type="predicted"/>
<dbReference type="InterPro" id="IPR023058">
    <property type="entry name" value="PPIase_PpiC_CS"/>
</dbReference>
<keyword evidence="1" id="KW-0697">Rotamase</keyword>
<dbReference type="PANTHER" id="PTHR47245:SF2">
    <property type="entry name" value="PEPTIDYL-PROLYL CIS-TRANS ISOMERASE HP_0175-RELATED"/>
    <property type="match status" value="1"/>
</dbReference>
<gene>
    <name evidence="3" type="ORF">FYK55_26430</name>
</gene>
<evidence type="ECO:0000256" key="1">
    <source>
        <dbReference type="PROSITE-ProRule" id="PRU00278"/>
    </source>
</evidence>
<reference evidence="3 4" key="1">
    <citation type="submission" date="2019-08" db="EMBL/GenBank/DDBJ databases">
        <authorList>
            <person name="Dhanesh K."/>
            <person name="Kumar G."/>
            <person name="Sasikala C."/>
            <person name="Venkata Ramana C."/>
        </authorList>
    </citation>
    <scope>NUCLEOTIDE SEQUENCE [LARGE SCALE GENOMIC DNA]</scope>
    <source>
        <strain evidence="3 4">JC645</strain>
    </source>
</reference>
<dbReference type="Proteomes" id="UP000324479">
    <property type="component" value="Unassembled WGS sequence"/>
</dbReference>
<feature type="domain" description="PpiC" evidence="2">
    <location>
        <begin position="193"/>
        <end position="302"/>
    </location>
</feature>
<dbReference type="EMBL" id="VWOX01000025">
    <property type="protein sequence ID" value="KAA5538825.1"/>
    <property type="molecule type" value="Genomic_DNA"/>
</dbReference>
<evidence type="ECO:0000313" key="3">
    <source>
        <dbReference type="EMBL" id="KAA5538825.1"/>
    </source>
</evidence>
<dbReference type="Gene3D" id="3.10.50.40">
    <property type="match status" value="1"/>
</dbReference>
<dbReference type="PROSITE" id="PS50198">
    <property type="entry name" value="PPIC_PPIASE_2"/>
    <property type="match status" value="1"/>
</dbReference>
<keyword evidence="1" id="KW-0413">Isomerase</keyword>
<dbReference type="InterPro" id="IPR000297">
    <property type="entry name" value="PPIase_PpiC"/>
</dbReference>
<name>A0A5M6D136_9BACT</name>
<dbReference type="GO" id="GO:0003755">
    <property type="term" value="F:peptidyl-prolyl cis-trans isomerase activity"/>
    <property type="evidence" value="ECO:0007669"/>
    <property type="project" value="UniProtKB-KW"/>
</dbReference>
<accession>A0A5M6D136</accession>
<dbReference type="PANTHER" id="PTHR47245">
    <property type="entry name" value="PEPTIDYLPROLYL ISOMERASE"/>
    <property type="match status" value="1"/>
</dbReference>
<dbReference type="AlphaFoldDB" id="A0A5M6D136"/>
<dbReference type="PROSITE" id="PS01096">
    <property type="entry name" value="PPIC_PPIASE_1"/>
    <property type="match status" value="1"/>
</dbReference>
<keyword evidence="4" id="KW-1185">Reference proteome</keyword>
<comment type="caution">
    <text evidence="3">The sequence shown here is derived from an EMBL/GenBank/DDBJ whole genome shotgun (WGS) entry which is preliminary data.</text>
</comment>
<dbReference type="InterPro" id="IPR046357">
    <property type="entry name" value="PPIase_dom_sf"/>
</dbReference>
<dbReference type="Pfam" id="PF00639">
    <property type="entry name" value="Rotamase"/>
    <property type="match status" value="1"/>
</dbReference>
<evidence type="ECO:0000313" key="4">
    <source>
        <dbReference type="Proteomes" id="UP000324479"/>
    </source>
</evidence>
<dbReference type="SUPFAM" id="SSF54534">
    <property type="entry name" value="FKBP-like"/>
    <property type="match status" value="1"/>
</dbReference>
<protein>
    <recommendedName>
        <fullName evidence="2">PpiC domain-containing protein</fullName>
    </recommendedName>
</protein>
<dbReference type="InterPro" id="IPR050245">
    <property type="entry name" value="PrsA_foldase"/>
</dbReference>